<reference evidence="2 3" key="1">
    <citation type="submission" date="2018-12" db="EMBL/GenBank/DDBJ databases">
        <title>Croceicoccus ponticola sp. nov., a lipolytic bacterium isolated from seawater.</title>
        <authorList>
            <person name="Yoon J.-H."/>
        </authorList>
    </citation>
    <scope>NUCLEOTIDE SEQUENCE [LARGE SCALE GENOMIC DNA]</scope>
    <source>
        <strain evidence="2 3">GM-16</strain>
    </source>
</reference>
<proteinExistence type="predicted"/>
<protein>
    <recommendedName>
        <fullName evidence="1">FAD-binding domain-containing protein</fullName>
    </recommendedName>
</protein>
<keyword evidence="3" id="KW-1185">Reference proteome</keyword>
<name>A0A437H056_9SPHN</name>
<accession>A0A437H056</accession>
<dbReference type="Gene3D" id="3.50.50.60">
    <property type="entry name" value="FAD/NAD(P)-binding domain"/>
    <property type="match status" value="1"/>
</dbReference>
<dbReference type="SUPFAM" id="SSF51905">
    <property type="entry name" value="FAD/NAD(P)-binding domain"/>
    <property type="match status" value="1"/>
</dbReference>
<sequence>MAPDPCAGRRRGRASVAPVSVSPVRRQDTLIVGGGPAGTATAIGLALGGKTALLVERERHSADPLCGGFLSWTALRRLERLGLDVAALGARRITRLSLIAGTRVVTTDLPAPAASLSRATLDAALQSRAQSLGVEIERGVHVRDIDGDGARCADGRLIEADRIVLATGKHELRGYPRETRSVDPIIGLRWRLTLSPQMMARIDGVIELHCFRGGYAGLALQEDGRANLCLAIRQSRFDECGKKPSGVVRALGEELPVLAERLHHSTRIEDSAAIANVPYGWRYDPAAQSTFYRVGDQAGVIASLSGEGISLALASGLAAARSLLTGETPDRFHATFLPVLRKPVTVAQTGMQLVERPVGAWLTANVAAMFPGLARVSAKAMRITR</sequence>
<evidence type="ECO:0000259" key="1">
    <source>
        <dbReference type="Pfam" id="PF01494"/>
    </source>
</evidence>
<dbReference type="Pfam" id="PF01494">
    <property type="entry name" value="FAD_binding_3"/>
    <property type="match status" value="1"/>
</dbReference>
<dbReference type="InterPro" id="IPR050407">
    <property type="entry name" value="Geranylgeranyl_reductase"/>
</dbReference>
<dbReference type="OrthoDB" id="5652862at2"/>
<feature type="domain" description="FAD-binding" evidence="1">
    <location>
        <begin position="28"/>
        <end position="149"/>
    </location>
</feature>
<dbReference type="InterPro" id="IPR002938">
    <property type="entry name" value="FAD-bd"/>
</dbReference>
<dbReference type="EMBL" id="RXOL01000001">
    <property type="protein sequence ID" value="RVQ68998.1"/>
    <property type="molecule type" value="Genomic_DNA"/>
</dbReference>
<dbReference type="PANTHER" id="PTHR42685:SF19">
    <property type="entry name" value="POSSIBLE OXIDOREDUCTASE"/>
    <property type="match status" value="1"/>
</dbReference>
<dbReference type="AlphaFoldDB" id="A0A437H056"/>
<dbReference type="GO" id="GO:0071949">
    <property type="term" value="F:FAD binding"/>
    <property type="evidence" value="ECO:0007669"/>
    <property type="project" value="InterPro"/>
</dbReference>
<dbReference type="Proteomes" id="UP000283003">
    <property type="component" value="Unassembled WGS sequence"/>
</dbReference>
<comment type="caution">
    <text evidence="2">The sequence shown here is derived from an EMBL/GenBank/DDBJ whole genome shotgun (WGS) entry which is preliminary data.</text>
</comment>
<dbReference type="InterPro" id="IPR036188">
    <property type="entry name" value="FAD/NAD-bd_sf"/>
</dbReference>
<evidence type="ECO:0000313" key="3">
    <source>
        <dbReference type="Proteomes" id="UP000283003"/>
    </source>
</evidence>
<evidence type="ECO:0000313" key="2">
    <source>
        <dbReference type="EMBL" id="RVQ68998.1"/>
    </source>
</evidence>
<gene>
    <name evidence="2" type="ORF">EKN06_01935</name>
</gene>
<dbReference type="PANTHER" id="PTHR42685">
    <property type="entry name" value="GERANYLGERANYL DIPHOSPHATE REDUCTASE"/>
    <property type="match status" value="1"/>
</dbReference>
<organism evidence="2 3">
    <name type="scientific">Croceicoccus ponticola</name>
    <dbReference type="NCBI Taxonomy" id="2217664"/>
    <lineage>
        <taxon>Bacteria</taxon>
        <taxon>Pseudomonadati</taxon>
        <taxon>Pseudomonadota</taxon>
        <taxon>Alphaproteobacteria</taxon>
        <taxon>Sphingomonadales</taxon>
        <taxon>Erythrobacteraceae</taxon>
        <taxon>Croceicoccus</taxon>
    </lineage>
</organism>